<evidence type="ECO:0000256" key="1">
    <source>
        <dbReference type="ARBA" id="ARBA00022737"/>
    </source>
</evidence>
<dbReference type="InParanoid" id="G0QMK4"/>
<dbReference type="PROSITE" id="PS50303">
    <property type="entry name" value="PUM_HD"/>
    <property type="match status" value="1"/>
</dbReference>
<dbReference type="InterPro" id="IPR011989">
    <property type="entry name" value="ARM-like"/>
</dbReference>
<protein>
    <submittedName>
        <fullName evidence="4">Pumilio-family RNA binding repeat protein</fullName>
    </submittedName>
</protein>
<sequence length="369" mass="43908">MIQKQFENSTIEQKIFIFAKIYPEASSLVKDQFGNYVIQKFFEKGTNEQKVQLYQLLKGQVQDLSLHTYGCRVIQKALEELKDYPILQEAIIQELNDTIMDCIQDQHGNHVIQKCFEVINCSKLQVIIREVITNIRQLAFHPYGCRVIQRILEFCKTKETDLIYKKLMENLIDLCKCQYGNYIIQYIIEKGNNENKQNILKVIKQYFVSLSLNKFASNVTEKSILYSDDKYKHGVLEVLLSQYCVDNQEYFLFQIQFILYLIQVLELSNQLKMLLEIMLFKDFMKRRISIQSQNYVNTYCKRKIFIKILFQIATENMCQLILKKIELTIQDKISNFQFKINKVIIRKNIEFQKVQIHTFLCINKICLYD</sequence>
<dbReference type="AlphaFoldDB" id="G0QMK4"/>
<proteinExistence type="predicted"/>
<accession>G0QMK4</accession>
<feature type="repeat" description="Pumilio" evidence="2">
    <location>
        <begin position="56"/>
        <end position="93"/>
    </location>
</feature>
<evidence type="ECO:0000313" key="5">
    <source>
        <dbReference type="Proteomes" id="UP000008983"/>
    </source>
</evidence>
<dbReference type="Pfam" id="PF00806">
    <property type="entry name" value="PUF"/>
    <property type="match status" value="7"/>
</dbReference>
<dbReference type="PANTHER" id="PTHR12537">
    <property type="entry name" value="RNA BINDING PROTEIN PUMILIO-RELATED"/>
    <property type="match status" value="1"/>
</dbReference>
<evidence type="ECO:0000256" key="2">
    <source>
        <dbReference type="PROSITE-ProRule" id="PRU00317"/>
    </source>
</evidence>
<dbReference type="GO" id="GO:0010608">
    <property type="term" value="P:post-transcriptional regulation of gene expression"/>
    <property type="evidence" value="ECO:0007669"/>
    <property type="project" value="TreeGrafter"/>
</dbReference>
<keyword evidence="1" id="KW-0677">Repeat</keyword>
<feature type="repeat" description="Pumilio" evidence="2">
    <location>
        <begin position="130"/>
        <end position="165"/>
    </location>
</feature>
<dbReference type="SUPFAM" id="SSF48371">
    <property type="entry name" value="ARM repeat"/>
    <property type="match status" value="1"/>
</dbReference>
<feature type="repeat" description="Pumilio" evidence="2">
    <location>
        <begin position="166"/>
        <end position="201"/>
    </location>
</feature>
<dbReference type="STRING" id="857967.G0QMK4"/>
<feature type="repeat" description="Pumilio" evidence="2">
    <location>
        <begin position="20"/>
        <end position="55"/>
    </location>
</feature>
<name>G0QMK4_ICHMU</name>
<dbReference type="RefSeq" id="XP_004037556.1">
    <property type="nucleotide sequence ID" value="XM_004037508.1"/>
</dbReference>
<reference evidence="4 5" key="1">
    <citation type="submission" date="2011-07" db="EMBL/GenBank/DDBJ databases">
        <authorList>
            <person name="Coyne R."/>
            <person name="Brami D."/>
            <person name="Johnson J."/>
            <person name="Hostetler J."/>
            <person name="Hannick L."/>
            <person name="Clark T."/>
            <person name="Cassidy-Hanley D."/>
            <person name="Inman J."/>
        </authorList>
    </citation>
    <scope>NUCLEOTIDE SEQUENCE [LARGE SCALE GENOMIC DNA]</scope>
    <source>
        <strain evidence="4 5">G5</strain>
    </source>
</reference>
<dbReference type="GO" id="GO:0003729">
    <property type="term" value="F:mRNA binding"/>
    <property type="evidence" value="ECO:0007669"/>
    <property type="project" value="TreeGrafter"/>
</dbReference>
<dbReference type="PROSITE" id="PS50302">
    <property type="entry name" value="PUM"/>
    <property type="match status" value="5"/>
</dbReference>
<feature type="domain" description="PUM-HD" evidence="3">
    <location>
        <begin position="1"/>
        <end position="312"/>
    </location>
</feature>
<dbReference type="InterPro" id="IPR016024">
    <property type="entry name" value="ARM-type_fold"/>
</dbReference>
<dbReference type="Gene3D" id="1.25.10.10">
    <property type="entry name" value="Leucine-rich Repeat Variant"/>
    <property type="match status" value="1"/>
</dbReference>
<dbReference type="OMA" id="HILEMSY"/>
<gene>
    <name evidence="4" type="ORF">IMG5_049460</name>
</gene>
<dbReference type="OrthoDB" id="668540at2759"/>
<dbReference type="GO" id="GO:0005737">
    <property type="term" value="C:cytoplasm"/>
    <property type="evidence" value="ECO:0007669"/>
    <property type="project" value="TreeGrafter"/>
</dbReference>
<evidence type="ECO:0000259" key="3">
    <source>
        <dbReference type="PROSITE" id="PS50303"/>
    </source>
</evidence>
<dbReference type="Proteomes" id="UP000008983">
    <property type="component" value="Unassembled WGS sequence"/>
</dbReference>
<dbReference type="EMBL" id="GL983424">
    <property type="protein sequence ID" value="EGR33570.1"/>
    <property type="molecule type" value="Genomic_DNA"/>
</dbReference>
<dbReference type="eggNOG" id="KOG1488">
    <property type="taxonomic scope" value="Eukaryota"/>
</dbReference>
<dbReference type="PANTHER" id="PTHR12537:SF12">
    <property type="entry name" value="MATERNAL PROTEIN PUMILIO"/>
    <property type="match status" value="1"/>
</dbReference>
<feature type="repeat" description="Pumilio" evidence="2">
    <location>
        <begin position="94"/>
        <end position="129"/>
    </location>
</feature>
<dbReference type="InterPro" id="IPR033133">
    <property type="entry name" value="PUM-HD"/>
</dbReference>
<evidence type="ECO:0000313" key="4">
    <source>
        <dbReference type="EMBL" id="EGR33570.1"/>
    </source>
</evidence>
<dbReference type="SMART" id="SM00025">
    <property type="entry name" value="Pumilio"/>
    <property type="match status" value="6"/>
</dbReference>
<keyword evidence="5" id="KW-1185">Reference proteome</keyword>
<organism evidence="4 5">
    <name type="scientific">Ichthyophthirius multifiliis</name>
    <name type="common">White spot disease agent</name>
    <name type="synonym">Ich</name>
    <dbReference type="NCBI Taxonomy" id="5932"/>
    <lineage>
        <taxon>Eukaryota</taxon>
        <taxon>Sar</taxon>
        <taxon>Alveolata</taxon>
        <taxon>Ciliophora</taxon>
        <taxon>Intramacronucleata</taxon>
        <taxon>Oligohymenophorea</taxon>
        <taxon>Hymenostomatida</taxon>
        <taxon>Ophryoglenina</taxon>
        <taxon>Ichthyophthirius</taxon>
    </lineage>
</organism>
<dbReference type="InterPro" id="IPR001313">
    <property type="entry name" value="Pumilio_RNA-bd_rpt"/>
</dbReference>
<feature type="non-terminal residue" evidence="4">
    <location>
        <position position="369"/>
    </location>
</feature>
<dbReference type="GeneID" id="14909743"/>